<accession>A0ABV3SZX6</accession>
<comment type="caution">
    <text evidence="1">The sequence shown here is derived from an EMBL/GenBank/DDBJ whole genome shotgun (WGS) entry which is preliminary data.</text>
</comment>
<sequence length="79" mass="8566">MTNPVMTCPTCGPQEFRPGFIDDVAVDRGAVRWVAGPMQVSPLGRSASLTREQRPVLAYACGKCGRLELYVGSAPDRRV</sequence>
<dbReference type="EMBL" id="JBFPJR010000016">
    <property type="protein sequence ID" value="MEX0428115.1"/>
    <property type="molecule type" value="Genomic_DNA"/>
</dbReference>
<evidence type="ECO:0000313" key="1">
    <source>
        <dbReference type="EMBL" id="MEX0428115.1"/>
    </source>
</evidence>
<evidence type="ECO:0000313" key="2">
    <source>
        <dbReference type="Proteomes" id="UP001556631"/>
    </source>
</evidence>
<organism evidence="1 2">
    <name type="scientific">Nocardioides eburneus</name>
    <dbReference type="NCBI Taxonomy" id="3231482"/>
    <lineage>
        <taxon>Bacteria</taxon>
        <taxon>Bacillati</taxon>
        <taxon>Actinomycetota</taxon>
        <taxon>Actinomycetes</taxon>
        <taxon>Propionibacteriales</taxon>
        <taxon>Nocardioidaceae</taxon>
        <taxon>Nocardioides</taxon>
    </lineage>
</organism>
<dbReference type="Proteomes" id="UP001556631">
    <property type="component" value="Unassembled WGS sequence"/>
</dbReference>
<reference evidence="1 2" key="1">
    <citation type="submission" date="2024-07" db="EMBL/GenBank/DDBJ databases">
        <authorList>
            <person name="Lee S."/>
            <person name="Kang M."/>
        </authorList>
    </citation>
    <scope>NUCLEOTIDE SEQUENCE [LARGE SCALE GENOMIC DNA]</scope>
    <source>
        <strain evidence="1 2">DS6</strain>
    </source>
</reference>
<protein>
    <submittedName>
        <fullName evidence="1">Uncharacterized protein</fullName>
    </submittedName>
</protein>
<keyword evidence="2" id="KW-1185">Reference proteome</keyword>
<gene>
    <name evidence="1" type="ORF">AB3X52_10840</name>
</gene>
<name>A0ABV3SZX6_9ACTN</name>
<proteinExistence type="predicted"/>